<dbReference type="PANTHER" id="PTHR30451:SF21">
    <property type="entry name" value="FIMBRIAL USHER DOMAIN-CONTAINING PROTEIN YDET-RELATED"/>
    <property type="match status" value="1"/>
</dbReference>
<dbReference type="Gene3D" id="2.60.40.3110">
    <property type="match status" value="1"/>
</dbReference>
<dbReference type="Gene3D" id="2.60.40.2610">
    <property type="entry name" value="Outer membrane usher protein FimD, plug domain"/>
    <property type="match status" value="1"/>
</dbReference>
<dbReference type="InterPro" id="IPR018030">
    <property type="entry name" value="Fimbrial_membr_usher_CS"/>
</dbReference>
<evidence type="ECO:0000256" key="10">
    <source>
        <dbReference type="RuleBase" id="RU003884"/>
    </source>
</evidence>
<evidence type="ECO:0000256" key="5">
    <source>
        <dbReference type="ARBA" id="ARBA00022558"/>
    </source>
</evidence>
<evidence type="ECO:0000256" key="8">
    <source>
        <dbReference type="ARBA" id="ARBA00023136"/>
    </source>
</evidence>
<evidence type="ECO:0000256" key="9">
    <source>
        <dbReference type="ARBA" id="ARBA00023237"/>
    </source>
</evidence>
<dbReference type="InterPro" id="IPR025949">
    <property type="entry name" value="PapC-like_C"/>
</dbReference>
<evidence type="ECO:0000256" key="1">
    <source>
        <dbReference type="ARBA" id="ARBA00004571"/>
    </source>
</evidence>
<evidence type="ECO:0000313" key="15">
    <source>
        <dbReference type="Proteomes" id="UP001558101"/>
    </source>
</evidence>
<evidence type="ECO:0000256" key="7">
    <source>
        <dbReference type="ARBA" id="ARBA00022729"/>
    </source>
</evidence>
<keyword evidence="5 10" id="KW-1029">Fimbrium biogenesis</keyword>
<evidence type="ECO:0000259" key="12">
    <source>
        <dbReference type="Pfam" id="PF13953"/>
    </source>
</evidence>
<keyword evidence="15" id="KW-1185">Reference proteome</keyword>
<dbReference type="RefSeq" id="WP_261435393.1">
    <property type="nucleotide sequence ID" value="NZ_CAMKID010000004.1"/>
</dbReference>
<comment type="subcellular location">
    <subcellularLocation>
        <location evidence="1 10">Cell outer membrane</location>
        <topology evidence="1 10">Multi-pass membrane protein</topology>
    </subcellularLocation>
</comment>
<comment type="similarity">
    <text evidence="2 10">Belongs to the fimbrial export usher family.</text>
</comment>
<feature type="domain" description="PapC N-terminal" evidence="13">
    <location>
        <begin position="8"/>
        <end position="154"/>
    </location>
</feature>
<comment type="caution">
    <text evidence="14">The sequence shown here is derived from an EMBL/GenBank/DDBJ whole genome shotgun (WGS) entry which is preliminary data.</text>
</comment>
<dbReference type="PROSITE" id="PS01151">
    <property type="entry name" value="FIMBRIAL_USHER"/>
    <property type="match status" value="1"/>
</dbReference>
<keyword evidence="3 10" id="KW-0813">Transport</keyword>
<keyword evidence="6 10" id="KW-0812">Transmembrane</keyword>
<accession>A0ABV3UJE2</accession>
<reference evidence="14 15" key="1">
    <citation type="submission" date="2024-07" db="EMBL/GenBank/DDBJ databases">
        <title>Genomes of novel Serratia strains from suburban soil.</title>
        <authorList>
            <person name="Markert E.X."/>
            <person name="Severe K."/>
            <person name="Severe L."/>
            <person name="Twing K.I."/>
            <person name="Ward L.M."/>
        </authorList>
    </citation>
    <scope>NUCLEOTIDE SEQUENCE [LARGE SCALE GENOMIC DNA]</scope>
    <source>
        <strain evidence="14 15">3C-UT</strain>
    </source>
</reference>
<keyword evidence="9 10" id="KW-0998">Cell outer membrane</keyword>
<dbReference type="Pfam" id="PF13954">
    <property type="entry name" value="PapC_N"/>
    <property type="match status" value="1"/>
</dbReference>
<dbReference type="Gene3D" id="2.60.40.2070">
    <property type="match status" value="1"/>
</dbReference>
<dbReference type="Pfam" id="PF13953">
    <property type="entry name" value="PapC_C"/>
    <property type="match status" value="1"/>
</dbReference>
<dbReference type="Gene3D" id="3.10.20.410">
    <property type="match status" value="1"/>
</dbReference>
<name>A0ABV3UJE2_9GAMM</name>
<dbReference type="PANTHER" id="PTHR30451">
    <property type="entry name" value="OUTER MEMBRANE USHER PROTEIN"/>
    <property type="match status" value="1"/>
</dbReference>
<dbReference type="SUPFAM" id="SSF141729">
    <property type="entry name" value="FimD N-terminal domain-like"/>
    <property type="match status" value="1"/>
</dbReference>
<keyword evidence="7" id="KW-0732">Signal</keyword>
<dbReference type="InterPro" id="IPR000015">
    <property type="entry name" value="Fimb_usher"/>
</dbReference>
<evidence type="ECO:0000256" key="3">
    <source>
        <dbReference type="ARBA" id="ARBA00022448"/>
    </source>
</evidence>
<gene>
    <name evidence="14" type="ORF">AB4M04_15250</name>
</gene>
<sequence length="848" mass="91701">MPVWAADSFNPNALEIDNPSKTPVDLSQFSETGGQAPGRYHVDVYMNGEQQDTLDVNFITGTDGKLYPELTPALLSQWGVKVASLKTLIGIPKDTVLKNLQRYIPAATTRFDFSRQSLNVTVPQDNMNVSAQGAVDPKFWDEGVPALLMDYSFTGSNGWQDSNDSRNDSYFLNLRSGINLGGWRLRNYSTWNYNNTTQRTDNSRTGYNQGPVNTTSPNDSSRNRQSHWDSINTYAQHQIAAIKGQFTAGDSYTPSDVFDSVQFRGAQIASDDNMLPDSLRGFAPTVRGIANSNAKVTVKQNGSVIYQTYVPPGAFTINDLYPTSSSGDLLVTITEANGSQRSYIQPFSNVPMMQREGRLKYAFTVGKYRAPNDYDEEPILGQGTVLYGLPHSMTAYGGFQTSNNYNALALGMGFGLGELGSISLDATQAYTTLDSADNKQGQSYRFQYSKNIAATDSTVTLAGYRYSTTGFYSFSEAMDNRAHDDGYFFNTLGNKRSRLQIDLTQNLMGGEWGSLSFSGYQQDYWNDGGYQRSLSAGYSNSWNSVSWTLMYTYSENAYPIAGNNQQLALSISVPLSNWLPNAYLNNSTTSDLHGQVRNQVGLNGTLLDDNNLSYSVAQGYGNHGEGYSGLASADYRGTYGEANAGYNYSKDAHQVNYGLQGSVIAHPYGVTLGQPMNGDMNAVALVRAPEASGVKVQNGSGVYTDWRGYAIVPYLTPYKRARIGLDPGLLGDDIDLNENVTSVVPTAGAVVLADYKTHVGARVLLTLMHGGQAVPFGATVALAGDDGNAAIVGEEGQAYLSGLPQSGSLVAKWGSGGTQQCHGSFTLPAATGEKGKAVGVQKTVVNCG</sequence>
<proteinExistence type="inferred from homology"/>
<feature type="compositionally biased region" description="Polar residues" evidence="11">
    <location>
        <begin position="196"/>
        <end position="220"/>
    </location>
</feature>
<evidence type="ECO:0000256" key="2">
    <source>
        <dbReference type="ARBA" id="ARBA00008064"/>
    </source>
</evidence>
<dbReference type="Pfam" id="PF00577">
    <property type="entry name" value="Usher"/>
    <property type="match status" value="1"/>
</dbReference>
<feature type="region of interest" description="Disordered" evidence="11">
    <location>
        <begin position="196"/>
        <end position="226"/>
    </location>
</feature>
<organism evidence="14 15">
    <name type="scientific">Serratia quinivorans</name>
    <dbReference type="NCBI Taxonomy" id="137545"/>
    <lineage>
        <taxon>Bacteria</taxon>
        <taxon>Pseudomonadati</taxon>
        <taxon>Pseudomonadota</taxon>
        <taxon>Gammaproteobacteria</taxon>
        <taxon>Enterobacterales</taxon>
        <taxon>Yersiniaceae</taxon>
        <taxon>Serratia</taxon>
    </lineage>
</organism>
<dbReference type="InterPro" id="IPR043142">
    <property type="entry name" value="PapC-like_C_sf"/>
</dbReference>
<keyword evidence="4" id="KW-1134">Transmembrane beta strand</keyword>
<evidence type="ECO:0000256" key="4">
    <source>
        <dbReference type="ARBA" id="ARBA00022452"/>
    </source>
</evidence>
<evidence type="ECO:0000256" key="6">
    <source>
        <dbReference type="ARBA" id="ARBA00022692"/>
    </source>
</evidence>
<keyword evidence="8 10" id="KW-0472">Membrane</keyword>
<dbReference type="InterPro" id="IPR037224">
    <property type="entry name" value="PapC_N_sf"/>
</dbReference>
<evidence type="ECO:0000256" key="11">
    <source>
        <dbReference type="SAM" id="MobiDB-lite"/>
    </source>
</evidence>
<evidence type="ECO:0000259" key="13">
    <source>
        <dbReference type="Pfam" id="PF13954"/>
    </source>
</evidence>
<dbReference type="InterPro" id="IPR025885">
    <property type="entry name" value="PapC_N"/>
</dbReference>
<evidence type="ECO:0000313" key="14">
    <source>
        <dbReference type="EMBL" id="MEX3173433.1"/>
    </source>
</evidence>
<dbReference type="EMBL" id="JBFQXQ010000001">
    <property type="protein sequence ID" value="MEX3173433.1"/>
    <property type="molecule type" value="Genomic_DNA"/>
</dbReference>
<dbReference type="InterPro" id="IPR042186">
    <property type="entry name" value="FimD_plug_dom"/>
</dbReference>
<protein>
    <submittedName>
        <fullName evidence="14">Fimbria/pilus outer membrane usher protein</fullName>
    </submittedName>
</protein>
<feature type="domain" description="PapC-like C-terminal" evidence="12">
    <location>
        <begin position="764"/>
        <end position="829"/>
    </location>
</feature>
<dbReference type="Proteomes" id="UP001558101">
    <property type="component" value="Unassembled WGS sequence"/>
</dbReference>